<evidence type="ECO:0008006" key="3">
    <source>
        <dbReference type="Google" id="ProtNLM"/>
    </source>
</evidence>
<organism evidence="1 2">
    <name type="scientific">Pinibacter aurantiacus</name>
    <dbReference type="NCBI Taxonomy" id="2851599"/>
    <lineage>
        <taxon>Bacteria</taxon>
        <taxon>Pseudomonadati</taxon>
        <taxon>Bacteroidota</taxon>
        <taxon>Chitinophagia</taxon>
        <taxon>Chitinophagales</taxon>
        <taxon>Chitinophagaceae</taxon>
        <taxon>Pinibacter</taxon>
    </lineage>
</organism>
<accession>A0A9E2W6J4</accession>
<dbReference type="Pfam" id="PF07661">
    <property type="entry name" value="MORN_2"/>
    <property type="match status" value="2"/>
</dbReference>
<reference evidence="1" key="1">
    <citation type="submission" date="2021-06" db="EMBL/GenBank/DDBJ databases">
        <authorList>
            <person name="Huq M.A."/>
        </authorList>
    </citation>
    <scope>NUCLEOTIDE SEQUENCE</scope>
    <source>
        <strain evidence="1">MAH-26</strain>
    </source>
</reference>
<dbReference type="RefSeq" id="WP_217794156.1">
    <property type="nucleotide sequence ID" value="NZ_JAHSPG010000016.1"/>
</dbReference>
<dbReference type="EMBL" id="JAHSPG010000016">
    <property type="protein sequence ID" value="MBV4359898.1"/>
    <property type="molecule type" value="Genomic_DNA"/>
</dbReference>
<comment type="caution">
    <text evidence="1">The sequence shown here is derived from an EMBL/GenBank/DDBJ whole genome shotgun (WGS) entry which is preliminary data.</text>
</comment>
<protein>
    <recommendedName>
        <fullName evidence="3">Toxin-antitoxin system YwqK family antitoxin</fullName>
    </recommendedName>
</protein>
<gene>
    <name evidence="1" type="ORF">KTO63_22225</name>
</gene>
<evidence type="ECO:0000313" key="2">
    <source>
        <dbReference type="Proteomes" id="UP000812270"/>
    </source>
</evidence>
<sequence>MKRNRTYFIFFVVTLSLFSCSDKKNNDVEIEYFENGNFKTIQHFKNGDSEGQSIWFYENGNIQQIVNFKNDKANGNAFYFYSSGSLKSHRYWLNDTLNGYVTDYFDDTVGLIKTASLYKNGVVVYSREHDSLTLKK</sequence>
<dbReference type="PROSITE" id="PS51257">
    <property type="entry name" value="PROKAR_LIPOPROTEIN"/>
    <property type="match status" value="1"/>
</dbReference>
<proteinExistence type="predicted"/>
<evidence type="ECO:0000313" key="1">
    <source>
        <dbReference type="EMBL" id="MBV4359898.1"/>
    </source>
</evidence>
<keyword evidence="2" id="KW-1185">Reference proteome</keyword>
<dbReference type="InterPro" id="IPR011652">
    <property type="entry name" value="MORN_2"/>
</dbReference>
<dbReference type="Proteomes" id="UP000812270">
    <property type="component" value="Unassembled WGS sequence"/>
</dbReference>
<dbReference type="AlphaFoldDB" id="A0A9E2W6J4"/>
<name>A0A9E2W6J4_9BACT</name>